<gene>
    <name evidence="1" type="ORF">SNOG_10624</name>
</gene>
<dbReference type="KEGG" id="pno:SNOG_10624"/>
<dbReference type="GeneID" id="5977796"/>
<evidence type="ECO:0000313" key="1">
    <source>
        <dbReference type="EMBL" id="EAT82018.1"/>
    </source>
</evidence>
<sequence length="61" mass="6721">MALADGAILGDHLEKINERIDVSDNGGSGRSRRAMSVGNVVIYFENGWCVTLWEKANLQIE</sequence>
<dbReference type="Proteomes" id="UP000001055">
    <property type="component" value="Unassembled WGS sequence"/>
</dbReference>
<reference evidence="2" key="1">
    <citation type="journal article" date="2007" name="Plant Cell">
        <title>Dothideomycete-plant interactions illuminated by genome sequencing and EST analysis of the wheat pathogen Stagonospora nodorum.</title>
        <authorList>
            <person name="Hane J.K."/>
            <person name="Lowe R.G."/>
            <person name="Solomon P.S."/>
            <person name="Tan K.C."/>
            <person name="Schoch C.L."/>
            <person name="Spatafora J.W."/>
            <person name="Crous P.W."/>
            <person name="Kodira C."/>
            <person name="Birren B.W."/>
            <person name="Galagan J.E."/>
            <person name="Torriani S.F."/>
            <person name="McDonald B.A."/>
            <person name="Oliver R.P."/>
        </authorList>
    </citation>
    <scope>NUCLEOTIDE SEQUENCE [LARGE SCALE GENOMIC DNA]</scope>
    <source>
        <strain evidence="2">SN15 / ATCC MYA-4574 / FGSC 10173</strain>
    </source>
</reference>
<dbReference type="EMBL" id="CH445341">
    <property type="protein sequence ID" value="EAT82018.1"/>
    <property type="molecule type" value="Genomic_DNA"/>
</dbReference>
<accession>Q0UC90</accession>
<dbReference type="HOGENOM" id="CLU_2923404_0_0_1"/>
<dbReference type="RefSeq" id="XP_001800889.1">
    <property type="nucleotide sequence ID" value="XM_001800837.1"/>
</dbReference>
<name>Q0UC90_PHANO</name>
<proteinExistence type="predicted"/>
<protein>
    <submittedName>
        <fullName evidence="1">Uncharacterized protein</fullName>
    </submittedName>
</protein>
<dbReference type="AlphaFoldDB" id="Q0UC90"/>
<evidence type="ECO:0000313" key="2">
    <source>
        <dbReference type="Proteomes" id="UP000001055"/>
    </source>
</evidence>
<organism evidence="1 2">
    <name type="scientific">Phaeosphaeria nodorum (strain SN15 / ATCC MYA-4574 / FGSC 10173)</name>
    <name type="common">Glume blotch fungus</name>
    <name type="synonym">Parastagonospora nodorum</name>
    <dbReference type="NCBI Taxonomy" id="321614"/>
    <lineage>
        <taxon>Eukaryota</taxon>
        <taxon>Fungi</taxon>
        <taxon>Dikarya</taxon>
        <taxon>Ascomycota</taxon>
        <taxon>Pezizomycotina</taxon>
        <taxon>Dothideomycetes</taxon>
        <taxon>Pleosporomycetidae</taxon>
        <taxon>Pleosporales</taxon>
        <taxon>Pleosporineae</taxon>
        <taxon>Phaeosphaeriaceae</taxon>
        <taxon>Parastagonospora</taxon>
    </lineage>
</organism>
<dbReference type="InParanoid" id="Q0UC90"/>